<dbReference type="Proteomes" id="UP000235658">
    <property type="component" value="Unassembled WGS sequence"/>
</dbReference>
<comment type="caution">
    <text evidence="4">The sequence shown here is derived from an EMBL/GenBank/DDBJ whole genome shotgun (WGS) entry which is preliminary data.</text>
</comment>
<evidence type="ECO:0000256" key="1">
    <source>
        <dbReference type="SAM" id="MobiDB-lite"/>
    </source>
</evidence>
<dbReference type="AlphaFoldDB" id="A0A2N6UK86"/>
<feature type="region of interest" description="Disordered" evidence="1">
    <location>
        <begin position="298"/>
        <end position="333"/>
    </location>
</feature>
<sequence length="333" mass="37291">MSKNKKNNSFKLDKKQIGIGVFALIILALIFFLSKNIDFSNNYGKSSKEINENSYNSSKIMRVDLDDLKSIDFDLNTCDVRIQKSSTNPYVEYTNLYRDDYSYEVKTKFKDGNLKLSSDIKGKELYMKNKIQIVRIFLPKNKSIESISGRVGAGDIKISDLNCKDMDLKLESGNISFNKSKITGSVSNDVGSILVKNSEIKDTNLKTRVGNIILKDSKLKANQNLENENGDIEISTKDSIKSFNINAKLNVGNFVLGNVSYRNILDGYSTGKDKNKSLNMKTKIGDILINKGEGSVMKDEDFVTSPNENSNDLSTPLDTDSNINKENDNTKNN</sequence>
<feature type="compositionally biased region" description="Basic and acidic residues" evidence="1">
    <location>
        <begin position="323"/>
        <end position="333"/>
    </location>
</feature>
<feature type="transmembrane region" description="Helical" evidence="2">
    <location>
        <begin position="16"/>
        <end position="33"/>
    </location>
</feature>
<dbReference type="GeneID" id="84577626"/>
<dbReference type="EMBL" id="PNHP01000001">
    <property type="protein sequence ID" value="PMC82217.1"/>
    <property type="molecule type" value="Genomic_DNA"/>
</dbReference>
<feature type="domain" description="DUF4097" evidence="3">
    <location>
        <begin position="102"/>
        <end position="289"/>
    </location>
</feature>
<dbReference type="RefSeq" id="WP_102197335.1">
    <property type="nucleotide sequence ID" value="NZ_JAHAHW010000004.1"/>
</dbReference>
<organism evidence="4 5">
    <name type="scientific">Anaerococcus hydrogenalis</name>
    <dbReference type="NCBI Taxonomy" id="33029"/>
    <lineage>
        <taxon>Bacteria</taxon>
        <taxon>Bacillati</taxon>
        <taxon>Bacillota</taxon>
        <taxon>Tissierellia</taxon>
        <taxon>Tissierellales</taxon>
        <taxon>Peptoniphilaceae</taxon>
        <taxon>Anaerococcus</taxon>
    </lineage>
</organism>
<proteinExistence type="predicted"/>
<accession>A0A2N6UK86</accession>
<reference evidence="4 5" key="1">
    <citation type="submission" date="2017-09" db="EMBL/GenBank/DDBJ databases">
        <title>Bacterial strain isolated from the female urinary microbiota.</title>
        <authorList>
            <person name="Thomas-White K."/>
            <person name="Kumar N."/>
            <person name="Forster S."/>
            <person name="Putonti C."/>
            <person name="Lawley T."/>
            <person name="Wolfe A.J."/>
        </authorList>
    </citation>
    <scope>NUCLEOTIDE SEQUENCE [LARGE SCALE GENOMIC DNA]</scope>
    <source>
        <strain evidence="4 5">UMB0204</strain>
    </source>
</reference>
<dbReference type="InterPro" id="IPR025164">
    <property type="entry name" value="Toastrack_DUF4097"/>
</dbReference>
<keyword evidence="2" id="KW-0472">Membrane</keyword>
<gene>
    <name evidence="4" type="ORF">CJ192_00345</name>
</gene>
<evidence type="ECO:0000259" key="3">
    <source>
        <dbReference type="Pfam" id="PF13349"/>
    </source>
</evidence>
<evidence type="ECO:0000313" key="4">
    <source>
        <dbReference type="EMBL" id="PMC82217.1"/>
    </source>
</evidence>
<evidence type="ECO:0000256" key="2">
    <source>
        <dbReference type="SAM" id="Phobius"/>
    </source>
</evidence>
<name>A0A2N6UK86_9FIRM</name>
<evidence type="ECO:0000313" key="5">
    <source>
        <dbReference type="Proteomes" id="UP000235658"/>
    </source>
</evidence>
<dbReference type="Pfam" id="PF13349">
    <property type="entry name" value="DUF4097"/>
    <property type="match status" value="1"/>
</dbReference>
<protein>
    <recommendedName>
        <fullName evidence="3">DUF4097 domain-containing protein</fullName>
    </recommendedName>
</protein>
<feature type="compositionally biased region" description="Polar residues" evidence="1">
    <location>
        <begin position="304"/>
        <end position="321"/>
    </location>
</feature>
<keyword evidence="2" id="KW-0812">Transmembrane</keyword>
<keyword evidence="2" id="KW-1133">Transmembrane helix</keyword>